<evidence type="ECO:0000256" key="2">
    <source>
        <dbReference type="ARBA" id="ARBA00022741"/>
    </source>
</evidence>
<protein>
    <submittedName>
        <fullName evidence="7">Transcriptional regulator</fullName>
    </submittedName>
</protein>
<gene>
    <name evidence="7" type="primary">Contig1186.g1282</name>
    <name evidence="7" type="ORF">STYLEM_3720</name>
</gene>
<keyword evidence="4" id="KW-0067">ATP-binding</keyword>
<feature type="region of interest" description="Disordered" evidence="5">
    <location>
        <begin position="91"/>
        <end position="121"/>
    </location>
</feature>
<evidence type="ECO:0000256" key="3">
    <source>
        <dbReference type="ARBA" id="ARBA00022777"/>
    </source>
</evidence>
<feature type="compositionally biased region" description="Polar residues" evidence="5">
    <location>
        <begin position="112"/>
        <end position="121"/>
    </location>
</feature>
<name>A0A077ZZV7_STYLE</name>
<dbReference type="InterPro" id="IPR050187">
    <property type="entry name" value="Lipid_Phosphate_FormReg"/>
</dbReference>
<evidence type="ECO:0000256" key="4">
    <source>
        <dbReference type="ARBA" id="ARBA00022840"/>
    </source>
</evidence>
<accession>A0A077ZZV7</accession>
<evidence type="ECO:0000313" key="8">
    <source>
        <dbReference type="Proteomes" id="UP000039865"/>
    </source>
</evidence>
<dbReference type="InterPro" id="IPR001206">
    <property type="entry name" value="Diacylglycerol_kinase_cat_dom"/>
</dbReference>
<organism evidence="7 8">
    <name type="scientific">Stylonychia lemnae</name>
    <name type="common">Ciliate</name>
    <dbReference type="NCBI Taxonomy" id="5949"/>
    <lineage>
        <taxon>Eukaryota</taxon>
        <taxon>Sar</taxon>
        <taxon>Alveolata</taxon>
        <taxon>Ciliophora</taxon>
        <taxon>Intramacronucleata</taxon>
        <taxon>Spirotrichea</taxon>
        <taxon>Stichotrichia</taxon>
        <taxon>Sporadotrichida</taxon>
        <taxon>Oxytrichidae</taxon>
        <taxon>Stylonychinae</taxon>
        <taxon>Stylonychia</taxon>
    </lineage>
</organism>
<dbReference type="AlphaFoldDB" id="A0A077ZZV7"/>
<dbReference type="PROSITE" id="PS50146">
    <property type="entry name" value="DAGK"/>
    <property type="match status" value="1"/>
</dbReference>
<dbReference type="PANTHER" id="PTHR12358">
    <property type="entry name" value="SPHINGOSINE KINASE"/>
    <property type="match status" value="1"/>
</dbReference>
<evidence type="ECO:0000256" key="1">
    <source>
        <dbReference type="ARBA" id="ARBA00022679"/>
    </source>
</evidence>
<dbReference type="Proteomes" id="UP000039865">
    <property type="component" value="Unassembled WGS sequence"/>
</dbReference>
<dbReference type="SUPFAM" id="SSF111331">
    <property type="entry name" value="NAD kinase/diacylglycerol kinase-like"/>
    <property type="match status" value="1"/>
</dbReference>
<keyword evidence="3" id="KW-0418">Kinase</keyword>
<proteinExistence type="predicted"/>
<dbReference type="OrthoDB" id="3853857at2759"/>
<evidence type="ECO:0000256" key="5">
    <source>
        <dbReference type="SAM" id="MobiDB-lite"/>
    </source>
</evidence>
<keyword evidence="2" id="KW-0547">Nucleotide-binding</keyword>
<sequence length="508" mass="58215">MMKREQYLVDNLNWDHLRRNQPFKHGLVHLSPEYNENAKNLARVKQGKAKKQDFAQFQNLPCILPVKIRDQNNDTDIPLELDSREEEILESKVAPLSRKSQENAKHQDENDINTGPQETFKNQRTMGRNQDQMNNMDFNLPENRDEFTKNVDVIEPGKVIYDKPIAIIYNPNAGKKRNIRAIISQRLDAAGIKHEYLESKRVFDTWIIPQEMDLDRVSALVAVGGDGTFHEVVNGMLHRADKRKVPIAFIGNGSGNDTLIQFNANDIQRALDFIVKGDLLKYDVGKVLLDYENEEDVPPEQINSNLRYSLINSVFGVSAKINHSAIGYKRCCCNPYQLAALKEFCRLSPVYVTIEADGEVVYENIPLILIGVFNTKYGGGGFNLSPYSTVNDGMLEVILYKDKIGFGGMVGIMDDSMKYQGIHGYSKSMEFYRAKNIKVINMMPLEKPKNKNDNRPPMKQLQLYAIDGEVFHFRDFVKYETLHNEIEVIVDFDYLMNDKKQFVKNSKA</sequence>
<keyword evidence="8" id="KW-1185">Reference proteome</keyword>
<dbReference type="InterPro" id="IPR016064">
    <property type="entry name" value="NAD/diacylglycerol_kinase_sf"/>
</dbReference>
<dbReference type="InterPro" id="IPR017438">
    <property type="entry name" value="ATP-NAD_kinase_N"/>
</dbReference>
<dbReference type="Pfam" id="PF19279">
    <property type="entry name" value="YegS_C"/>
    <property type="match status" value="1"/>
</dbReference>
<evidence type="ECO:0000313" key="7">
    <source>
        <dbReference type="EMBL" id="CDW74738.1"/>
    </source>
</evidence>
<dbReference type="GO" id="GO:0005524">
    <property type="term" value="F:ATP binding"/>
    <property type="evidence" value="ECO:0007669"/>
    <property type="project" value="UniProtKB-KW"/>
</dbReference>
<dbReference type="EMBL" id="CCKQ01003606">
    <property type="protein sequence ID" value="CDW74738.1"/>
    <property type="molecule type" value="Genomic_DNA"/>
</dbReference>
<feature type="domain" description="DAGKc" evidence="6">
    <location>
        <begin position="160"/>
        <end position="291"/>
    </location>
</feature>
<dbReference type="PANTHER" id="PTHR12358:SF54">
    <property type="entry name" value="SPHINGOSINE KINASE RELATED PROTEIN"/>
    <property type="match status" value="1"/>
</dbReference>
<dbReference type="GO" id="GO:0016301">
    <property type="term" value="F:kinase activity"/>
    <property type="evidence" value="ECO:0007669"/>
    <property type="project" value="UniProtKB-KW"/>
</dbReference>
<keyword evidence="1" id="KW-0808">Transferase</keyword>
<dbReference type="InterPro" id="IPR045540">
    <property type="entry name" value="YegS/DAGK_C"/>
</dbReference>
<feature type="compositionally biased region" description="Basic and acidic residues" evidence="5">
    <location>
        <begin position="99"/>
        <end position="109"/>
    </location>
</feature>
<dbReference type="InParanoid" id="A0A077ZZV7"/>
<reference evidence="7 8" key="1">
    <citation type="submission" date="2014-06" db="EMBL/GenBank/DDBJ databases">
        <authorList>
            <person name="Swart Estienne"/>
        </authorList>
    </citation>
    <scope>NUCLEOTIDE SEQUENCE [LARGE SCALE GENOMIC DNA]</scope>
    <source>
        <strain evidence="7 8">130c</strain>
    </source>
</reference>
<dbReference type="Gene3D" id="3.40.50.10330">
    <property type="entry name" value="Probable inorganic polyphosphate/atp-NAD kinase, domain 1"/>
    <property type="match status" value="1"/>
</dbReference>
<dbReference type="Pfam" id="PF00781">
    <property type="entry name" value="DAGK_cat"/>
    <property type="match status" value="1"/>
</dbReference>
<evidence type="ECO:0000259" key="6">
    <source>
        <dbReference type="PROSITE" id="PS50146"/>
    </source>
</evidence>
<dbReference type="Gene3D" id="2.60.200.40">
    <property type="match status" value="1"/>
</dbReference>